<dbReference type="PANTHER" id="PTHR10192:SF5">
    <property type="entry name" value="GEPHYRIN"/>
    <property type="match status" value="1"/>
</dbReference>
<dbReference type="InterPro" id="IPR038987">
    <property type="entry name" value="MoeA-like"/>
</dbReference>
<dbReference type="FunFam" id="2.170.190.11:FF:000001">
    <property type="entry name" value="Molybdopterin molybdenumtransferase"/>
    <property type="match status" value="1"/>
</dbReference>
<keyword evidence="16" id="KW-1185">Reference proteome</keyword>
<dbReference type="SUPFAM" id="SSF63882">
    <property type="entry name" value="MoeA N-terminal region -like"/>
    <property type="match status" value="1"/>
</dbReference>
<dbReference type="Gene3D" id="3.90.105.10">
    <property type="entry name" value="Molybdopterin biosynthesis moea protein, domain 2"/>
    <property type="match status" value="1"/>
</dbReference>
<sequence length="420" mass="45438">MSLGRTPIHIHDAVNSVTKNVNVIDKETVQLSESHGRFIASDLVATMDVPIFTKSAMDGFAIRSEDSIEASRDNRVAFTVVVEVPAGSSSDYELKPFEAFRIMTGAEIPESADTVVMFEQTKETDDGFTIRRPFEKNENIAIQGEECKKGDVILTAGSYVNPGTVATLATFGISKVDVYKKPLVGILSTGNELLDVDDELERGKIRNSNTPMVAAQLERVGVDYTIYKLEKDELESLYNKVKVILEETDALITTGGVSVGDYDLLPAIYEQLGAEVLFNKVAMRPGSVTTVAKLGNKYLFGLSGNPSACYSGFELFVRPVMNLMTGSQRPFAPIIDATLAGDFTKPNPFTRFLRAELNFVNGVIEARPAGFNKSNAVTSIAESNGVVILPGGTRGFTTGDKVKVMLTDVVGGAVDFVVET</sequence>
<evidence type="ECO:0000313" key="15">
    <source>
        <dbReference type="EMBL" id="CAD2070600.1"/>
    </source>
</evidence>
<evidence type="ECO:0000256" key="11">
    <source>
        <dbReference type="ARBA" id="ARBA00023150"/>
    </source>
</evidence>
<keyword evidence="7 13" id="KW-0500">Molybdenum</keyword>
<dbReference type="EC" id="2.10.1.1" evidence="5 13"/>
<keyword evidence="9 13" id="KW-0479">Metal-binding</keyword>
<comment type="pathway">
    <text evidence="3 13">Cofactor biosynthesis; molybdopterin biosynthesis.</text>
</comment>
<dbReference type="Pfam" id="PF03454">
    <property type="entry name" value="MoeA_C"/>
    <property type="match status" value="1"/>
</dbReference>
<reference evidence="15 16" key="1">
    <citation type="submission" date="2020-07" db="EMBL/GenBank/DDBJ databases">
        <authorList>
            <person name="Criscuolo A."/>
        </authorList>
    </citation>
    <scope>NUCLEOTIDE SEQUENCE [LARGE SCALE GENOMIC DNA]</scope>
    <source>
        <strain evidence="15">CIP107946</strain>
    </source>
</reference>
<comment type="similarity">
    <text evidence="4 13">Belongs to the MoeA family.</text>
</comment>
<dbReference type="InterPro" id="IPR036425">
    <property type="entry name" value="MoaB/Mog-like_dom_sf"/>
</dbReference>
<accession>A0A6V7QZX9</accession>
<feature type="domain" description="MoaB/Mog" evidence="14">
    <location>
        <begin position="185"/>
        <end position="323"/>
    </location>
</feature>
<dbReference type="GO" id="GO:0006777">
    <property type="term" value="P:Mo-molybdopterin cofactor biosynthetic process"/>
    <property type="evidence" value="ECO:0007669"/>
    <property type="project" value="UniProtKB-UniRule"/>
</dbReference>
<dbReference type="CDD" id="cd00887">
    <property type="entry name" value="MoeA"/>
    <property type="match status" value="1"/>
</dbReference>
<evidence type="ECO:0000256" key="9">
    <source>
        <dbReference type="ARBA" id="ARBA00022723"/>
    </source>
</evidence>
<dbReference type="Pfam" id="PF03453">
    <property type="entry name" value="MoeA_N"/>
    <property type="match status" value="1"/>
</dbReference>
<organism evidence="15 16">
    <name type="scientific">Phocicoccus pinnipedialis</name>
    <dbReference type="NCBI Taxonomy" id="110845"/>
    <lineage>
        <taxon>Bacteria</taxon>
        <taxon>Bacillati</taxon>
        <taxon>Bacillota</taxon>
        <taxon>Bacilli</taxon>
        <taxon>Bacillales</taxon>
        <taxon>Salinicoccaceae</taxon>
        <taxon>Phocicoccus</taxon>
    </lineage>
</organism>
<dbReference type="InterPro" id="IPR001453">
    <property type="entry name" value="MoaB/Mog_dom"/>
</dbReference>
<dbReference type="Gene3D" id="3.40.980.10">
    <property type="entry name" value="MoaB/Mog-like domain"/>
    <property type="match status" value="1"/>
</dbReference>
<evidence type="ECO:0000256" key="7">
    <source>
        <dbReference type="ARBA" id="ARBA00022505"/>
    </source>
</evidence>
<dbReference type="GO" id="GO:0046872">
    <property type="term" value="F:metal ion binding"/>
    <property type="evidence" value="ECO:0007669"/>
    <property type="project" value="UniProtKB-UniRule"/>
</dbReference>
<evidence type="ECO:0000256" key="5">
    <source>
        <dbReference type="ARBA" id="ARBA00013269"/>
    </source>
</evidence>
<dbReference type="Pfam" id="PF00994">
    <property type="entry name" value="MoCF_biosynth"/>
    <property type="match status" value="1"/>
</dbReference>
<dbReference type="GO" id="GO:0005829">
    <property type="term" value="C:cytosol"/>
    <property type="evidence" value="ECO:0007669"/>
    <property type="project" value="TreeGrafter"/>
</dbReference>
<dbReference type="NCBIfam" id="TIGR00177">
    <property type="entry name" value="molyb_syn"/>
    <property type="match status" value="1"/>
</dbReference>
<keyword evidence="11 13" id="KW-0501">Molybdenum cofactor biosynthesis</keyword>
<evidence type="ECO:0000256" key="6">
    <source>
        <dbReference type="ARBA" id="ARBA00021108"/>
    </source>
</evidence>
<evidence type="ECO:0000256" key="10">
    <source>
        <dbReference type="ARBA" id="ARBA00022842"/>
    </source>
</evidence>
<dbReference type="UniPathway" id="UPA00344"/>
<keyword evidence="10 13" id="KW-0460">Magnesium</keyword>
<dbReference type="SUPFAM" id="SSF53218">
    <property type="entry name" value="Molybdenum cofactor biosynthesis proteins"/>
    <property type="match status" value="1"/>
</dbReference>
<dbReference type="SMART" id="SM00852">
    <property type="entry name" value="MoCF_biosynth"/>
    <property type="match status" value="1"/>
</dbReference>
<evidence type="ECO:0000256" key="8">
    <source>
        <dbReference type="ARBA" id="ARBA00022679"/>
    </source>
</evidence>
<dbReference type="PANTHER" id="PTHR10192">
    <property type="entry name" value="MOLYBDOPTERIN BIOSYNTHESIS PROTEIN"/>
    <property type="match status" value="1"/>
</dbReference>
<dbReference type="InterPro" id="IPR005111">
    <property type="entry name" value="MoeA_C_domain_IV"/>
</dbReference>
<gene>
    <name evidence="15" type="primary">moeA</name>
    <name evidence="15" type="ORF">JEOPIN946_00053</name>
</gene>
<dbReference type="AlphaFoldDB" id="A0A6V7QZX9"/>
<evidence type="ECO:0000256" key="1">
    <source>
        <dbReference type="ARBA" id="ARBA00001946"/>
    </source>
</evidence>
<dbReference type="SUPFAM" id="SSF63867">
    <property type="entry name" value="MoeA C-terminal domain-like"/>
    <property type="match status" value="1"/>
</dbReference>
<evidence type="ECO:0000256" key="13">
    <source>
        <dbReference type="RuleBase" id="RU365090"/>
    </source>
</evidence>
<dbReference type="Gene3D" id="2.170.190.11">
    <property type="entry name" value="Molybdopterin biosynthesis moea protein, domain 3"/>
    <property type="match status" value="1"/>
</dbReference>
<dbReference type="EMBL" id="CAJEWB010000002">
    <property type="protein sequence ID" value="CAD2070600.1"/>
    <property type="molecule type" value="Genomic_DNA"/>
</dbReference>
<dbReference type="Gene3D" id="2.40.340.10">
    <property type="entry name" value="MoeA, C-terminal, domain IV"/>
    <property type="match status" value="1"/>
</dbReference>
<comment type="function">
    <text evidence="2 13">Catalyzes the insertion of molybdate into adenylated molybdopterin with the concomitant release of AMP.</text>
</comment>
<evidence type="ECO:0000256" key="2">
    <source>
        <dbReference type="ARBA" id="ARBA00002901"/>
    </source>
</evidence>
<evidence type="ECO:0000256" key="4">
    <source>
        <dbReference type="ARBA" id="ARBA00010763"/>
    </source>
</evidence>
<evidence type="ECO:0000256" key="3">
    <source>
        <dbReference type="ARBA" id="ARBA00005046"/>
    </source>
</evidence>
<dbReference type="GO" id="GO:0061599">
    <property type="term" value="F:molybdopterin molybdotransferase activity"/>
    <property type="evidence" value="ECO:0007669"/>
    <property type="project" value="UniProtKB-UniRule"/>
</dbReference>
<evidence type="ECO:0000313" key="16">
    <source>
        <dbReference type="Proteomes" id="UP000588186"/>
    </source>
</evidence>
<protein>
    <recommendedName>
        <fullName evidence="6 13">Molybdopterin molybdenumtransferase</fullName>
        <ecNumber evidence="5 13">2.10.1.1</ecNumber>
    </recommendedName>
</protein>
<evidence type="ECO:0000256" key="12">
    <source>
        <dbReference type="ARBA" id="ARBA00047317"/>
    </source>
</evidence>
<dbReference type="NCBIfam" id="NF045515">
    <property type="entry name" value="Glp_gephyrin"/>
    <property type="match status" value="1"/>
</dbReference>
<comment type="caution">
    <text evidence="15">The sequence shown here is derived from an EMBL/GenBank/DDBJ whole genome shotgun (WGS) entry which is preliminary data.</text>
</comment>
<comment type="catalytic activity">
    <reaction evidence="12">
        <text>adenylyl-molybdopterin + molybdate = Mo-molybdopterin + AMP + H(+)</text>
        <dbReference type="Rhea" id="RHEA:35047"/>
        <dbReference type="ChEBI" id="CHEBI:15378"/>
        <dbReference type="ChEBI" id="CHEBI:36264"/>
        <dbReference type="ChEBI" id="CHEBI:62727"/>
        <dbReference type="ChEBI" id="CHEBI:71302"/>
        <dbReference type="ChEBI" id="CHEBI:456215"/>
        <dbReference type="EC" id="2.10.1.1"/>
    </reaction>
</comment>
<proteinExistence type="inferred from homology"/>
<dbReference type="InterPro" id="IPR036688">
    <property type="entry name" value="MoeA_C_domain_IV_sf"/>
</dbReference>
<dbReference type="InterPro" id="IPR036135">
    <property type="entry name" value="MoeA_linker/N_sf"/>
</dbReference>
<dbReference type="InterPro" id="IPR005110">
    <property type="entry name" value="MoeA_linker/N"/>
</dbReference>
<dbReference type="RefSeq" id="WP_186075777.1">
    <property type="nucleotide sequence ID" value="NZ_CAJEWB010000002.1"/>
</dbReference>
<dbReference type="FunFam" id="3.40.980.10:FF:000004">
    <property type="entry name" value="Molybdopterin molybdenumtransferase"/>
    <property type="match status" value="1"/>
</dbReference>
<dbReference type="Proteomes" id="UP000588186">
    <property type="component" value="Unassembled WGS sequence"/>
</dbReference>
<evidence type="ECO:0000259" key="14">
    <source>
        <dbReference type="SMART" id="SM00852"/>
    </source>
</evidence>
<keyword evidence="8 13" id="KW-0808">Transferase</keyword>
<name>A0A6V7QZX9_9BACL</name>
<comment type="cofactor">
    <cofactor evidence="1 13">
        <name>Mg(2+)</name>
        <dbReference type="ChEBI" id="CHEBI:18420"/>
    </cofactor>
</comment>